<dbReference type="InterPro" id="IPR001087">
    <property type="entry name" value="GDSL"/>
</dbReference>
<name>A0ABW3HW98_9BACL</name>
<proteinExistence type="predicted"/>
<dbReference type="InterPro" id="IPR036582">
    <property type="entry name" value="Mao_N_sf"/>
</dbReference>
<evidence type="ECO:0000313" key="3">
    <source>
        <dbReference type="EMBL" id="MFD0961812.1"/>
    </source>
</evidence>
<gene>
    <name evidence="3" type="ORF">ACFQ2I_20935</name>
</gene>
<dbReference type="Gene3D" id="3.30.457.10">
    <property type="entry name" value="Copper amine oxidase-like, N-terminal domain"/>
    <property type="match status" value="1"/>
</dbReference>
<feature type="chain" id="PRO_5047541111" evidence="1">
    <location>
        <begin position="23"/>
        <end position="441"/>
    </location>
</feature>
<comment type="caution">
    <text evidence="3">The sequence shown here is derived from an EMBL/GenBank/DDBJ whole genome shotgun (WGS) entry which is preliminary data.</text>
</comment>
<evidence type="ECO:0000313" key="4">
    <source>
        <dbReference type="Proteomes" id="UP001596989"/>
    </source>
</evidence>
<dbReference type="CDD" id="cd00229">
    <property type="entry name" value="SGNH_hydrolase"/>
    <property type="match status" value="1"/>
</dbReference>
<dbReference type="InterPro" id="IPR012854">
    <property type="entry name" value="Cu_amine_oxidase-like_N"/>
</dbReference>
<dbReference type="InterPro" id="IPR036514">
    <property type="entry name" value="SGNH_hydro_sf"/>
</dbReference>
<accession>A0ABW3HW98</accession>
<evidence type="ECO:0000259" key="2">
    <source>
        <dbReference type="Pfam" id="PF07833"/>
    </source>
</evidence>
<feature type="domain" description="Copper amine oxidase-like N-terminal" evidence="2">
    <location>
        <begin position="327"/>
        <end position="435"/>
    </location>
</feature>
<dbReference type="InterPro" id="IPR008265">
    <property type="entry name" value="Lipase_GDSL_AS"/>
</dbReference>
<dbReference type="PANTHER" id="PTHR30383">
    <property type="entry name" value="THIOESTERASE 1/PROTEASE 1/LYSOPHOSPHOLIPASE L1"/>
    <property type="match status" value="1"/>
</dbReference>
<dbReference type="Proteomes" id="UP001596989">
    <property type="component" value="Unassembled WGS sequence"/>
</dbReference>
<dbReference type="Pfam" id="PF00657">
    <property type="entry name" value="Lipase_GDSL"/>
    <property type="match status" value="1"/>
</dbReference>
<dbReference type="PROSITE" id="PS01098">
    <property type="entry name" value="LIPASE_GDSL_SER"/>
    <property type="match status" value="1"/>
</dbReference>
<keyword evidence="1" id="KW-0732">Signal</keyword>
<dbReference type="SUPFAM" id="SSF55383">
    <property type="entry name" value="Copper amine oxidase, domain N"/>
    <property type="match status" value="1"/>
</dbReference>
<dbReference type="PANTHER" id="PTHR30383:SF5">
    <property type="entry name" value="SGNH HYDROLASE-TYPE ESTERASE DOMAIN-CONTAINING PROTEIN"/>
    <property type="match status" value="1"/>
</dbReference>
<feature type="signal peptide" evidence="1">
    <location>
        <begin position="1"/>
        <end position="22"/>
    </location>
</feature>
<organism evidence="3 4">
    <name type="scientific">Paenibacillus chungangensis</name>
    <dbReference type="NCBI Taxonomy" id="696535"/>
    <lineage>
        <taxon>Bacteria</taxon>
        <taxon>Bacillati</taxon>
        <taxon>Bacillota</taxon>
        <taxon>Bacilli</taxon>
        <taxon>Bacillales</taxon>
        <taxon>Paenibacillaceae</taxon>
        <taxon>Paenibacillus</taxon>
    </lineage>
</organism>
<dbReference type="RefSeq" id="WP_377567743.1">
    <property type="nucleotide sequence ID" value="NZ_JBHTJZ010000067.1"/>
</dbReference>
<dbReference type="SUPFAM" id="SSF52266">
    <property type="entry name" value="SGNH hydrolase"/>
    <property type="match status" value="1"/>
</dbReference>
<keyword evidence="4" id="KW-1185">Reference proteome</keyword>
<dbReference type="Gene3D" id="3.40.50.1110">
    <property type="entry name" value="SGNH hydrolase"/>
    <property type="match status" value="1"/>
</dbReference>
<dbReference type="EMBL" id="JBHTJZ010000067">
    <property type="protein sequence ID" value="MFD0961812.1"/>
    <property type="molecule type" value="Genomic_DNA"/>
</dbReference>
<reference evidence="4" key="1">
    <citation type="journal article" date="2019" name="Int. J. Syst. Evol. Microbiol.">
        <title>The Global Catalogue of Microorganisms (GCM) 10K type strain sequencing project: providing services to taxonomists for standard genome sequencing and annotation.</title>
        <authorList>
            <consortium name="The Broad Institute Genomics Platform"/>
            <consortium name="The Broad Institute Genome Sequencing Center for Infectious Disease"/>
            <person name="Wu L."/>
            <person name="Ma J."/>
        </authorList>
    </citation>
    <scope>NUCLEOTIDE SEQUENCE [LARGE SCALE GENOMIC DNA]</scope>
    <source>
        <strain evidence="4">CCUG 59129</strain>
    </source>
</reference>
<sequence length="441" mass="48293">MIRKCKHFALVATVILATSVHTSGIAAATALPGTEQMDKLREQYRIVALGDSLAAGYEFGFDLESVPYGFVEHVYEQALFQGERAFYSNYGVLGLRTEGLENWLALAESGDAAQAELIQAELPDPRAEVIFDQTPQLREDIEDADLILLSIGSNDFSSLMKDLGEEAVFEDLATSEKDELKAGLQSSLDTYEASLSESLRTLVGLNDEVKIVVSNQYLPIPFISARGKRNYLIDESTAQFLVEGQAKIHERLNLVAEELRAEGYDIEVVDAANVIERSILGFTTVKEGDIHPTREGYEALGKAFSQLLWGEYHEVKDRAEGVPISVVVNGEEVLTDYAPVIIKGRTFLAIRDITDAMGADLKWDAETDTAIISLADRQVELTIGADTIVVNGETLPLGAEPAFLKQFPGEKKTYVPLAALSGGLGFQVVYRAEMKAAFINE</sequence>
<dbReference type="InterPro" id="IPR051532">
    <property type="entry name" value="Ester_Hydrolysis_Enzymes"/>
</dbReference>
<evidence type="ECO:0000256" key="1">
    <source>
        <dbReference type="SAM" id="SignalP"/>
    </source>
</evidence>
<protein>
    <submittedName>
        <fullName evidence="3">Stalk domain-containing protein</fullName>
    </submittedName>
</protein>
<dbReference type="Pfam" id="PF07833">
    <property type="entry name" value="Cu_amine_oxidN1"/>
    <property type="match status" value="1"/>
</dbReference>